<keyword evidence="1" id="KW-1133">Transmembrane helix</keyword>
<feature type="transmembrane region" description="Helical" evidence="1">
    <location>
        <begin position="44"/>
        <end position="61"/>
    </location>
</feature>
<keyword evidence="1" id="KW-0472">Membrane</keyword>
<comment type="caution">
    <text evidence="2">The sequence shown here is derived from an EMBL/GenBank/DDBJ whole genome shotgun (WGS) entry which is preliminary data.</text>
</comment>
<reference evidence="2 3" key="1">
    <citation type="submission" date="2022-06" db="EMBL/GenBank/DDBJ databases">
        <title>Haloarcula sp. a new haloarchaeum isolate from saline soil.</title>
        <authorList>
            <person name="Strakova D."/>
            <person name="Galisteo C."/>
            <person name="Sanchez-Porro C."/>
            <person name="Ventosa A."/>
        </authorList>
    </citation>
    <scope>NUCLEOTIDE SEQUENCE [LARGE SCALE GENOMIC DNA]</scope>
    <source>
        <strain evidence="2 3">S1AR25-5A</strain>
    </source>
</reference>
<keyword evidence="1" id="KW-0812">Transmembrane</keyword>
<organism evidence="2 3">
    <name type="scientific">Haloarcula terrestris</name>
    <dbReference type="NCBI Taxonomy" id="2950533"/>
    <lineage>
        <taxon>Archaea</taxon>
        <taxon>Methanobacteriati</taxon>
        <taxon>Methanobacteriota</taxon>
        <taxon>Stenosarchaea group</taxon>
        <taxon>Halobacteria</taxon>
        <taxon>Halobacteriales</taxon>
        <taxon>Haloarculaceae</taxon>
        <taxon>Haloarcula</taxon>
    </lineage>
</organism>
<evidence type="ECO:0000313" key="2">
    <source>
        <dbReference type="EMBL" id="MDS0222328.1"/>
    </source>
</evidence>
<protein>
    <submittedName>
        <fullName evidence="2">Uncharacterized protein</fullName>
    </submittedName>
</protein>
<gene>
    <name evidence="2" type="ORF">NDI54_13350</name>
</gene>
<dbReference type="Proteomes" id="UP001253439">
    <property type="component" value="Unassembled WGS sequence"/>
</dbReference>
<dbReference type="AlphaFoldDB" id="A0AAE4F0M8"/>
<evidence type="ECO:0000256" key="1">
    <source>
        <dbReference type="SAM" id="Phobius"/>
    </source>
</evidence>
<keyword evidence="3" id="KW-1185">Reference proteome</keyword>
<evidence type="ECO:0000313" key="3">
    <source>
        <dbReference type="Proteomes" id="UP001253439"/>
    </source>
</evidence>
<sequence>MFGTLSIFAGCWMIRSPEKHDRVVGNPEEYSSSKVRWRQVEERLGGVGVIIVGLVFIYIGLA</sequence>
<name>A0AAE4F0M8_9EURY</name>
<accession>A0AAE4F0M8</accession>
<dbReference type="RefSeq" id="WP_310896945.1">
    <property type="nucleotide sequence ID" value="NZ_JAMQOM010000005.1"/>
</dbReference>
<proteinExistence type="predicted"/>
<dbReference type="EMBL" id="JAMQOM010000005">
    <property type="protein sequence ID" value="MDS0222328.1"/>
    <property type="molecule type" value="Genomic_DNA"/>
</dbReference>